<dbReference type="InterPro" id="IPR036875">
    <property type="entry name" value="Znf_CCHC_sf"/>
</dbReference>
<reference evidence="4" key="1">
    <citation type="journal article" date="2017" name="Front. Cell. Infect. Microbiol.">
        <title>The Distinct Transcriptional Response of the Midgut of Amblyomma sculptum and Amblyomma aureolatum Ticks to Rickettsia rickettsii Correlates to Their Differences in Susceptibility to Infection.</title>
        <authorList>
            <person name="Martins L.A."/>
            <person name="Galletti M.F.B.M."/>
            <person name="Ribeiro J.M."/>
            <person name="Fujita A."/>
            <person name="Costa F.B."/>
            <person name="Labruna M.B."/>
            <person name="Daffre S."/>
            <person name="Fogaca A.C."/>
        </authorList>
    </citation>
    <scope>NUCLEOTIDE SEQUENCE</scope>
</reference>
<organism evidence="4">
    <name type="scientific">Amblyomma aureolatum</name>
    <dbReference type="NCBI Taxonomy" id="187763"/>
    <lineage>
        <taxon>Eukaryota</taxon>
        <taxon>Metazoa</taxon>
        <taxon>Ecdysozoa</taxon>
        <taxon>Arthropoda</taxon>
        <taxon>Chelicerata</taxon>
        <taxon>Arachnida</taxon>
        <taxon>Acari</taxon>
        <taxon>Parasitiformes</taxon>
        <taxon>Ixodida</taxon>
        <taxon>Ixodoidea</taxon>
        <taxon>Ixodidae</taxon>
        <taxon>Amblyomminae</taxon>
        <taxon>Amblyomma</taxon>
    </lineage>
</organism>
<dbReference type="GO" id="GO:0016874">
    <property type="term" value="F:ligase activity"/>
    <property type="evidence" value="ECO:0007669"/>
    <property type="project" value="UniProtKB-KW"/>
</dbReference>
<feature type="region of interest" description="Disordered" evidence="2">
    <location>
        <begin position="176"/>
        <end position="341"/>
    </location>
</feature>
<feature type="compositionally biased region" description="Basic and acidic residues" evidence="2">
    <location>
        <begin position="264"/>
        <end position="282"/>
    </location>
</feature>
<feature type="domain" description="CCHC-type" evidence="3">
    <location>
        <begin position="401"/>
        <end position="416"/>
    </location>
</feature>
<evidence type="ECO:0000259" key="3">
    <source>
        <dbReference type="PROSITE" id="PS50158"/>
    </source>
</evidence>
<proteinExistence type="evidence at transcript level"/>
<keyword evidence="1" id="KW-0863">Zinc-finger</keyword>
<feature type="domain" description="CCHC-type" evidence="3">
    <location>
        <begin position="455"/>
        <end position="471"/>
    </location>
</feature>
<keyword evidence="1" id="KW-0862">Zinc</keyword>
<feature type="compositionally biased region" description="Basic residues" evidence="2">
    <location>
        <begin position="1"/>
        <end position="10"/>
    </location>
</feature>
<dbReference type="PANTHER" id="PTHR46242:SF1">
    <property type="entry name" value="ZINC FINGER CCHC DOMAIN-CONTAINING PROTEIN 9"/>
    <property type="match status" value="1"/>
</dbReference>
<sequence length="546" mass="59837">MTRWARSKSILKHERQPGEATTWSEFVAQRQQPGKQQQQEGATKRGAAQGSSGTLVLTNAAGKLYEDNNAVSIKRKVARVNAAGVRTVDSDAACAEKTVTKLCAQVPQQSIRSKAPFKVKGKNVVKKTSDALDDKEAELLEAVLKQHSMMETDVPAVQKVTDVASQKIPATVPKQSMAAANAASHKGGIISKKNMKGRSSSLNSKTELPRRKNACAVESAEPTAENEPSVCSESEGHTGTKEMQSLAIVPKKKNAAAKRTVASAREDILPPDEKEEKVEKLSFKKTRSVNKKPLSKEAAAVPTGGRPLHTGGDDDDQPAPMQPRTGPRIGGSHKAEWLQRRRQEREAKGILLLPEKVERRIYLAKKAMRKKGLPGEQIKEAVRKMRRKEELLFRRQLAKLCFKCRQPGHKVSDCPQILQDSSEAVGICFKCGSTEHFSSACSVQTSKDNEFPYAKCFICKQQGHLSRKCPRNEKGAFPKGGHCNFCGAVDHFKKECPEMERNKKNNSNEESEIAADIASVDQSADAENIALTGQQSHGKRAKVVSF</sequence>
<accession>A0A1E1XBZ6</accession>
<feature type="region of interest" description="Disordered" evidence="2">
    <location>
        <begin position="1"/>
        <end position="53"/>
    </location>
</feature>
<protein>
    <submittedName>
        <fullName evidence="4">Putative e3 ubiquitin ligase</fullName>
    </submittedName>
</protein>
<dbReference type="Pfam" id="PF00098">
    <property type="entry name" value="zf-CCHC"/>
    <property type="match status" value="3"/>
</dbReference>
<feature type="compositionally biased region" description="Low complexity" evidence="2">
    <location>
        <begin position="29"/>
        <end position="39"/>
    </location>
</feature>
<dbReference type="Gene3D" id="4.10.60.10">
    <property type="entry name" value="Zinc finger, CCHC-type"/>
    <property type="match status" value="2"/>
</dbReference>
<dbReference type="SUPFAM" id="SSF57756">
    <property type="entry name" value="Retrovirus zinc finger-like domains"/>
    <property type="match status" value="2"/>
</dbReference>
<dbReference type="GO" id="GO:0005730">
    <property type="term" value="C:nucleolus"/>
    <property type="evidence" value="ECO:0007669"/>
    <property type="project" value="TreeGrafter"/>
</dbReference>
<evidence type="ECO:0000256" key="2">
    <source>
        <dbReference type="SAM" id="MobiDB-lite"/>
    </source>
</evidence>
<feature type="compositionally biased region" description="Polar residues" evidence="2">
    <location>
        <begin position="197"/>
        <end position="206"/>
    </location>
</feature>
<dbReference type="GO" id="GO:0008270">
    <property type="term" value="F:zinc ion binding"/>
    <property type="evidence" value="ECO:0007669"/>
    <property type="project" value="UniProtKB-KW"/>
</dbReference>
<evidence type="ECO:0000256" key="1">
    <source>
        <dbReference type="PROSITE-ProRule" id="PRU00047"/>
    </source>
</evidence>
<dbReference type="AlphaFoldDB" id="A0A1E1XBZ6"/>
<name>A0A1E1XBZ6_9ACAR</name>
<dbReference type="SMART" id="SM00343">
    <property type="entry name" value="ZnF_C2HC"/>
    <property type="match status" value="4"/>
</dbReference>
<dbReference type="EMBL" id="GFAC01002460">
    <property type="protein sequence ID" value="JAT96728.1"/>
    <property type="molecule type" value="mRNA"/>
</dbReference>
<dbReference type="PANTHER" id="PTHR46242">
    <property type="entry name" value="ZINC FINGER CCHC DOMAIN-CONTAINING PROTEIN 9 ZCCHC9"/>
    <property type="match status" value="1"/>
</dbReference>
<dbReference type="InterPro" id="IPR001878">
    <property type="entry name" value="Znf_CCHC"/>
</dbReference>
<dbReference type="PROSITE" id="PS50158">
    <property type="entry name" value="ZF_CCHC"/>
    <property type="match status" value="2"/>
</dbReference>
<keyword evidence="1" id="KW-0479">Metal-binding</keyword>
<dbReference type="GO" id="GO:0003676">
    <property type="term" value="F:nucleic acid binding"/>
    <property type="evidence" value="ECO:0007669"/>
    <property type="project" value="InterPro"/>
</dbReference>
<evidence type="ECO:0000313" key="4">
    <source>
        <dbReference type="EMBL" id="JAT96728.1"/>
    </source>
</evidence>
<dbReference type="InterPro" id="IPR042246">
    <property type="entry name" value="ZCCHC9"/>
</dbReference>
<keyword evidence="4" id="KW-0436">Ligase</keyword>